<evidence type="ECO:0000313" key="2">
    <source>
        <dbReference type="EMBL" id="KAK1732280.1"/>
    </source>
</evidence>
<dbReference type="AlphaFoldDB" id="A0AAD8XRW6"/>
<feature type="compositionally biased region" description="Acidic residues" evidence="1">
    <location>
        <begin position="120"/>
        <end position="134"/>
    </location>
</feature>
<organism evidence="2 3">
    <name type="scientific">Skeletonema marinoi</name>
    <dbReference type="NCBI Taxonomy" id="267567"/>
    <lineage>
        <taxon>Eukaryota</taxon>
        <taxon>Sar</taxon>
        <taxon>Stramenopiles</taxon>
        <taxon>Ochrophyta</taxon>
        <taxon>Bacillariophyta</taxon>
        <taxon>Coscinodiscophyceae</taxon>
        <taxon>Thalassiosirophycidae</taxon>
        <taxon>Thalassiosirales</taxon>
        <taxon>Skeletonemataceae</taxon>
        <taxon>Skeletonema</taxon>
        <taxon>Skeletonema marinoi-dohrnii complex</taxon>
    </lineage>
</organism>
<feature type="compositionally biased region" description="Acidic residues" evidence="1">
    <location>
        <begin position="148"/>
        <end position="169"/>
    </location>
</feature>
<feature type="region of interest" description="Disordered" evidence="1">
    <location>
        <begin position="1"/>
        <end position="169"/>
    </location>
</feature>
<feature type="compositionally biased region" description="Acidic residues" evidence="1">
    <location>
        <begin position="270"/>
        <end position="282"/>
    </location>
</feature>
<accession>A0AAD8XRW6</accession>
<feature type="region of interest" description="Disordered" evidence="1">
    <location>
        <begin position="257"/>
        <end position="285"/>
    </location>
</feature>
<dbReference type="EMBL" id="JATAAI010000077">
    <property type="protein sequence ID" value="KAK1732280.1"/>
    <property type="molecule type" value="Genomic_DNA"/>
</dbReference>
<comment type="caution">
    <text evidence="2">The sequence shown here is derived from an EMBL/GenBank/DDBJ whole genome shotgun (WGS) entry which is preliminary data.</text>
</comment>
<evidence type="ECO:0000256" key="1">
    <source>
        <dbReference type="SAM" id="MobiDB-lite"/>
    </source>
</evidence>
<keyword evidence="3" id="KW-1185">Reference proteome</keyword>
<feature type="compositionally biased region" description="Acidic residues" evidence="1">
    <location>
        <begin position="86"/>
        <end position="97"/>
    </location>
</feature>
<evidence type="ECO:0000313" key="3">
    <source>
        <dbReference type="Proteomes" id="UP001224775"/>
    </source>
</evidence>
<sequence length="338" mass="36029">MTAIKIKAASKSTNAPPADEAAPKSPTASISSGDDAAPPASSSNANDRDNDSSIDDGSSNGGSFSGNEEAVVDGEVKASSVKGGEGEEDATGEEEDANHDSNDAAGEEGNVETAATDSAKEEEEEKGNDDEKEAEDAHAANATSGNEGQDEDAIDAEEKEEDGNEGEEEWELKKILSVGEISAKNLMCSAPSCPNVACSVYQSTHDTNCTNAYFSCLDCQQSDYGGWPEDKSEIPMAFMTKQHRDTIRQHCTRNPANAVFPELPTSRNGEEEEKSDDEEAGEGEEKWDLIEVIAVKDLKKKKPKKCQEEGCTSAACSVWASNLAPDDEWYGCIDCMEK</sequence>
<proteinExistence type="predicted"/>
<gene>
    <name evidence="2" type="ORF">QTG54_017055</name>
</gene>
<dbReference type="Proteomes" id="UP001224775">
    <property type="component" value="Unassembled WGS sequence"/>
</dbReference>
<name>A0AAD8XRW6_9STRA</name>
<reference evidence="2" key="1">
    <citation type="submission" date="2023-06" db="EMBL/GenBank/DDBJ databases">
        <title>Survivors Of The Sea: Transcriptome response of Skeletonema marinoi to long-term dormancy.</title>
        <authorList>
            <person name="Pinder M.I.M."/>
            <person name="Kourtchenko O."/>
            <person name="Robertson E.K."/>
            <person name="Larsson T."/>
            <person name="Maumus F."/>
            <person name="Osuna-Cruz C.M."/>
            <person name="Vancaester E."/>
            <person name="Stenow R."/>
            <person name="Vandepoele K."/>
            <person name="Ploug H."/>
            <person name="Bruchert V."/>
            <person name="Godhe A."/>
            <person name="Topel M."/>
        </authorList>
    </citation>
    <scope>NUCLEOTIDE SEQUENCE</scope>
    <source>
        <strain evidence="2">R05AC</strain>
    </source>
</reference>
<feature type="compositionally biased region" description="Low complexity" evidence="1">
    <location>
        <begin position="28"/>
        <end position="45"/>
    </location>
</feature>
<protein>
    <submittedName>
        <fullName evidence="2">Uncharacterized protein</fullName>
    </submittedName>
</protein>